<reference evidence="9 10" key="1">
    <citation type="submission" date="2019-06" db="EMBL/GenBank/DDBJ databases">
        <title>Genome of Acinetobacter radioresistens APH1, a phenol degrading strain.</title>
        <authorList>
            <person name="Liu Y."/>
        </authorList>
    </citation>
    <scope>NUCLEOTIDE SEQUENCE [LARGE SCALE GENOMIC DNA]</scope>
    <source>
        <strain evidence="9 10">APH1</strain>
    </source>
</reference>
<comment type="cofactor">
    <cofactor evidence="5">
        <name>FAD</name>
        <dbReference type="ChEBI" id="CHEBI:57692"/>
    </cofactor>
    <text evidence="5">Binds 1 FAD per subunit.</text>
</comment>
<evidence type="ECO:0000256" key="3">
    <source>
        <dbReference type="ARBA" id="ARBA00022827"/>
    </source>
</evidence>
<evidence type="ECO:0000259" key="7">
    <source>
        <dbReference type="Pfam" id="PF02852"/>
    </source>
</evidence>
<dbReference type="InterPro" id="IPR001100">
    <property type="entry name" value="Pyr_nuc-diS_OxRdtase"/>
</dbReference>
<evidence type="ECO:0000256" key="1">
    <source>
        <dbReference type="ARBA" id="ARBA00007532"/>
    </source>
</evidence>
<dbReference type="InterPro" id="IPR023753">
    <property type="entry name" value="FAD/NAD-binding_dom"/>
</dbReference>
<dbReference type="Pfam" id="PF02852">
    <property type="entry name" value="Pyr_redox_dim"/>
    <property type="match status" value="1"/>
</dbReference>
<dbReference type="Proteomes" id="UP000314285">
    <property type="component" value="Unassembled WGS sequence"/>
</dbReference>
<feature type="binding site" evidence="5">
    <location>
        <position position="304"/>
    </location>
    <ligand>
        <name>FAD</name>
        <dbReference type="ChEBI" id="CHEBI:57692"/>
    </ligand>
</feature>
<feature type="disulfide bond" description="Redox-active" evidence="6">
    <location>
        <begin position="39"/>
        <end position="44"/>
    </location>
</feature>
<gene>
    <name evidence="9" type="ORF">FHY67_13345</name>
</gene>
<dbReference type="PANTHER" id="PTHR43014">
    <property type="entry name" value="MERCURIC REDUCTASE"/>
    <property type="match status" value="1"/>
</dbReference>
<comment type="similarity">
    <text evidence="1">Belongs to the class-I pyridine nucleotide-disulfide oxidoreductase family.</text>
</comment>
<dbReference type="InterPro" id="IPR036188">
    <property type="entry name" value="FAD/NAD-bd_sf"/>
</dbReference>
<dbReference type="PANTHER" id="PTHR43014:SF4">
    <property type="entry name" value="PYRIDINE NUCLEOTIDE-DISULFIDE OXIDOREDUCTASE RCLA-RELATED"/>
    <property type="match status" value="1"/>
</dbReference>
<dbReference type="InterPro" id="IPR004099">
    <property type="entry name" value="Pyr_nucl-diS_OxRdtase_dimer"/>
</dbReference>
<keyword evidence="9" id="KW-0560">Oxidoreductase</keyword>
<proteinExistence type="inferred from homology"/>
<evidence type="ECO:0000256" key="6">
    <source>
        <dbReference type="PIRSR" id="PIRSR000350-4"/>
    </source>
</evidence>
<dbReference type="GO" id="GO:0004148">
    <property type="term" value="F:dihydrolipoyl dehydrogenase (NADH) activity"/>
    <property type="evidence" value="ECO:0007669"/>
    <property type="project" value="UniProtKB-EC"/>
</dbReference>
<keyword evidence="3 5" id="KW-0274">FAD</keyword>
<dbReference type="EC" id="1.8.1.4" evidence="9"/>
<dbReference type="PIRSF" id="PIRSF000350">
    <property type="entry name" value="Mercury_reductase_MerA"/>
    <property type="match status" value="1"/>
</dbReference>
<feature type="active site" description="Proton acceptor" evidence="4">
    <location>
        <position position="438"/>
    </location>
</feature>
<evidence type="ECO:0000256" key="4">
    <source>
        <dbReference type="PIRSR" id="PIRSR000350-2"/>
    </source>
</evidence>
<evidence type="ECO:0000256" key="5">
    <source>
        <dbReference type="PIRSR" id="PIRSR000350-3"/>
    </source>
</evidence>
<dbReference type="PRINTS" id="PR00411">
    <property type="entry name" value="PNDRDTASEI"/>
</dbReference>
<dbReference type="Gene3D" id="3.30.390.30">
    <property type="match status" value="1"/>
</dbReference>
<dbReference type="PRINTS" id="PR00368">
    <property type="entry name" value="FADPNR"/>
</dbReference>
<keyword evidence="5" id="KW-0520">NAD</keyword>
<feature type="domain" description="Pyridine nucleotide-disulphide oxidoreductase dimerisation" evidence="7">
    <location>
        <begin position="342"/>
        <end position="448"/>
    </location>
</feature>
<comment type="caution">
    <text evidence="9">The sequence shown here is derived from an EMBL/GenBank/DDBJ whole genome shotgun (WGS) entry which is preliminary data.</text>
</comment>
<sequence length="460" mass="51610">MYDLIIVGAGTAGIGAYKEAIKHTQNILIINDGSWDTTCARVGCMPSKVLISSANRMHDIHHADEVGLKAKSKINTAHVMPHVRRLRDQFVKATLMDVKSWNEAHKISGQAHFINANTIEVNSQHYQAKSFILAVGSTPSFDIKWKKELQDRLITSDDIFELETLPNSLAVVGSGVIALELAQAMQRLNVKTTIFARSQRIGNLSSPELQKIAQQEFAKELCILYNTLPEQVVKTEHGVKLSYQQNGKFKDLEVDYLLVATGRKSLLNTLKLDQIHSDFKDIKNLPVHPETKQLTEYPIFIVGDAYTDTPIQHEAAQEGKLAVHNCLSYPHIQPIKLFTPLSIVFSQPEMAIVGKSYQQLVKAGSQFVTGEVFYEKQGRAIVLGKNMGKVEVYVDKQTKQLLGAELLVNNAEHFAHLLNWMMAENITVDRLLAKPFYHPTMEEGLRTALKHARRQLNVLN</sequence>
<evidence type="ECO:0000256" key="2">
    <source>
        <dbReference type="ARBA" id="ARBA00022630"/>
    </source>
</evidence>
<keyword evidence="5" id="KW-0547">Nucleotide-binding</keyword>
<dbReference type="NCBIfam" id="NF004939">
    <property type="entry name" value="PRK06292.1-1"/>
    <property type="match status" value="1"/>
</dbReference>
<dbReference type="GO" id="GO:0050660">
    <property type="term" value="F:flavin adenine dinucleotide binding"/>
    <property type="evidence" value="ECO:0007669"/>
    <property type="project" value="TreeGrafter"/>
</dbReference>
<feature type="binding site" evidence="5">
    <location>
        <position position="262"/>
    </location>
    <ligand>
        <name>NAD(+)</name>
        <dbReference type="ChEBI" id="CHEBI:57540"/>
    </ligand>
</feature>
<organism evidence="9 10">
    <name type="scientific">Acinetobacter radioresistens</name>
    <dbReference type="NCBI Taxonomy" id="40216"/>
    <lineage>
        <taxon>Bacteria</taxon>
        <taxon>Pseudomonadati</taxon>
        <taxon>Pseudomonadota</taxon>
        <taxon>Gammaproteobacteria</taxon>
        <taxon>Moraxellales</taxon>
        <taxon>Moraxellaceae</taxon>
        <taxon>Acinetobacter</taxon>
    </lineage>
</organism>
<name>A0A8H2JZD4_ACIRA</name>
<dbReference type="SUPFAM" id="SSF55424">
    <property type="entry name" value="FAD/NAD-linked reductases, dimerisation (C-terminal) domain"/>
    <property type="match status" value="1"/>
</dbReference>
<feature type="binding site" evidence="5">
    <location>
        <begin position="173"/>
        <end position="180"/>
    </location>
    <ligand>
        <name>NAD(+)</name>
        <dbReference type="ChEBI" id="CHEBI:57540"/>
    </ligand>
</feature>
<dbReference type="GO" id="GO:0003955">
    <property type="term" value="F:NAD(P)H dehydrogenase (quinone) activity"/>
    <property type="evidence" value="ECO:0007669"/>
    <property type="project" value="TreeGrafter"/>
</dbReference>
<protein>
    <submittedName>
        <fullName evidence="9">Dihydrolipoyl dehydrogenase</fullName>
        <ecNumber evidence="9">1.8.1.4</ecNumber>
    </submittedName>
</protein>
<dbReference type="RefSeq" id="WP_005021313.1">
    <property type="nucleotide sequence ID" value="NZ_CP027365.1"/>
</dbReference>
<keyword evidence="2" id="KW-0285">Flavoprotein</keyword>
<feature type="domain" description="FAD/NAD(P)-binding" evidence="8">
    <location>
        <begin position="2"/>
        <end position="317"/>
    </location>
</feature>
<dbReference type="InterPro" id="IPR016156">
    <property type="entry name" value="FAD/NAD-linked_Rdtase_dimer_sf"/>
</dbReference>
<dbReference type="EMBL" id="VFBM01000014">
    <property type="protein sequence ID" value="TNX86264.1"/>
    <property type="molecule type" value="Genomic_DNA"/>
</dbReference>
<dbReference type="AlphaFoldDB" id="A0A8H2JZD4"/>
<feature type="binding site" evidence="5">
    <location>
        <position position="48"/>
    </location>
    <ligand>
        <name>FAD</name>
        <dbReference type="ChEBI" id="CHEBI:57692"/>
    </ligand>
</feature>
<dbReference type="SUPFAM" id="SSF51905">
    <property type="entry name" value="FAD/NAD(P)-binding domain"/>
    <property type="match status" value="1"/>
</dbReference>
<accession>A0A8H2JZD4</accession>
<evidence type="ECO:0000313" key="9">
    <source>
        <dbReference type="EMBL" id="TNX86264.1"/>
    </source>
</evidence>
<dbReference type="Pfam" id="PF07992">
    <property type="entry name" value="Pyr_redox_2"/>
    <property type="match status" value="1"/>
</dbReference>
<dbReference type="Gene3D" id="3.50.50.60">
    <property type="entry name" value="FAD/NAD(P)-binding domain"/>
    <property type="match status" value="2"/>
</dbReference>
<evidence type="ECO:0000259" key="8">
    <source>
        <dbReference type="Pfam" id="PF07992"/>
    </source>
</evidence>
<evidence type="ECO:0000313" key="10">
    <source>
        <dbReference type="Proteomes" id="UP000314285"/>
    </source>
</evidence>